<feature type="domain" description="Glycosyl transferase family 1" evidence="1">
    <location>
        <begin position="1209"/>
        <end position="1355"/>
    </location>
</feature>
<dbReference type="PANTHER" id="PTHR12526">
    <property type="entry name" value="GLYCOSYLTRANSFERASE"/>
    <property type="match status" value="1"/>
</dbReference>
<dbReference type="RefSeq" id="WP_088519298.1">
    <property type="nucleotide sequence ID" value="NZ_FYDG01000001.1"/>
</dbReference>
<proteinExistence type="predicted"/>
<dbReference type="GO" id="GO:0016757">
    <property type="term" value="F:glycosyltransferase activity"/>
    <property type="evidence" value="ECO:0007669"/>
    <property type="project" value="InterPro"/>
</dbReference>
<dbReference type="InterPro" id="IPR001296">
    <property type="entry name" value="Glyco_trans_1"/>
</dbReference>
<gene>
    <name evidence="2" type="ORF">SAMN06265338_101880</name>
</gene>
<sequence length="1376" mass="149213">MARKPNALVLCFFPAFSPPSSGGEMRLGGLYREVARHYDVTLLTSTDFGARFEEIQHRPGFRELRFPKDDFWRKAYATLDASGLSGDLSPLAFALAVSDPACELRRVARELAGDADVIIHDFPYSEPIFSEGAPAPEIYNSHNVEASLLSSIARGPGFEAAWLKLLRIERNLIRRAQKVFATSAADAEIFRLLYGAAPESLFLCPNGYAEEEIADIAALRAGAARDSGARPTLLFTGSGHHPNVEAAESLLSLARYMPDCRFVIAGGVCGALEHWARGENVELFGPFTPKQKKELLAEADLYVNPVTLGSGTSLKAVEALAAHLPMVSTPEGVRGLDLTPDEHALIAPREDFVLAIRRALADADLRARLAAAGRDLARTRFCWSAIADRFAADLAAERAADLADPEPSRPLALAFNDYSLSGLQSGGAARVANLLGALDCDIVLLTFAASAQVVLLEGGVLQIGAPKSADHLAFEAGVNRGQTISVNDGVAALFVAGARALREIAAGLAPRAQALIFEHPYMAPALDELRRLRPDLPVVYSAHNVEAALKRTLLRGHPLARSLVGFIAELERRLVTQADLIVCCTEADRRHFAAMIDKPVVLAANGCRIAPLERPPAMARAQKRVGFLGSSHGPNVAAADHIVSKLAPLFPQIRFELIGTVCTALTVRPPDNVVLHGVAPERMKTFLMQQWDLALNPLTSGGGSSLKLPDYMAHGLPTLNTPEGARGFAVAERGVGLVAPLAEFPAALSRMLADPEALADQGRRARAYAEDELSWAAVAQDYRDALQPLVRPPAPSPQRRLLVVTYRYTEPSRGGAEEYLIETLKRLRGRFSRIDLAAVDVERIENRHHFGCELTDGPGAAGRLGELFDSARYFPCEELSEPEMRERASDLERVWASEEFHLLAPFAKTFADPASPRLFSGFFGPEAHDGAIRRWTAPDFSFLLPQDARLFQLRGFASVAKTFSMVLLQAPRDGSAIVSVNCETRLSPHFDVHFALPQAPDDCVRILLCRAEEHQAPGDYRPFGVLVEAACVLCGDQDVFAPLTTRWVDLTLEPSEMLRSRQFDAWVEALRGVALRREPEIDAAFASVRGPHAPAMQDWLAAHGGDYDAVLVQGVPFDVVPSSVATLADAPERPRIVTLPHFHGDDRFYHWKIYYDAFAAADRTLLFSSSLARRLGEADKFAVVPGGGVRVEDLGGPGVEAAFRAVCPVENPFFLVLGRKTGSKGYHDVIEAHRRLRAVRADLDLVMVGPDDDGAPAEAPGLHVLGRQSREVARGALAGCLGLISMSRSESFGIVLCEAWLFGKPVIANANCYSFRDLVRDGETGLLVSGVDALAQAMARLADDPQARRRMGAAGFVDVMARYSWETCADAIDAQL</sequence>
<protein>
    <submittedName>
        <fullName evidence="2">Glycosyltransferase involved in cell wall bisynthesis</fullName>
    </submittedName>
</protein>
<keyword evidence="2" id="KW-0808">Transferase</keyword>
<dbReference type="PANTHER" id="PTHR12526:SF584">
    <property type="entry name" value="GLYCOSYLTRANSFERASE"/>
    <property type="match status" value="1"/>
</dbReference>
<dbReference type="Pfam" id="PF00534">
    <property type="entry name" value="Glycos_transf_1"/>
    <property type="match status" value="1"/>
</dbReference>
<dbReference type="Gene3D" id="3.40.50.2000">
    <property type="entry name" value="Glycogen Phosphorylase B"/>
    <property type="match status" value="6"/>
</dbReference>
<accession>A0A212QN54</accession>
<evidence type="ECO:0000313" key="2">
    <source>
        <dbReference type="EMBL" id="SNB60668.1"/>
    </source>
</evidence>
<name>A0A212QN54_RHOAC</name>
<dbReference type="SUPFAM" id="SSF53756">
    <property type="entry name" value="UDP-Glycosyltransferase/glycogen phosphorylase"/>
    <property type="match status" value="3"/>
</dbReference>
<dbReference type="Pfam" id="PF13692">
    <property type="entry name" value="Glyco_trans_1_4"/>
    <property type="match status" value="1"/>
</dbReference>
<evidence type="ECO:0000313" key="3">
    <source>
        <dbReference type="Proteomes" id="UP000198418"/>
    </source>
</evidence>
<dbReference type="EMBL" id="FYDG01000001">
    <property type="protein sequence ID" value="SNB60668.1"/>
    <property type="molecule type" value="Genomic_DNA"/>
</dbReference>
<keyword evidence="3" id="KW-1185">Reference proteome</keyword>
<dbReference type="CDD" id="cd03801">
    <property type="entry name" value="GT4_PimA-like"/>
    <property type="match status" value="3"/>
</dbReference>
<reference evidence="3" key="1">
    <citation type="submission" date="2017-06" db="EMBL/GenBank/DDBJ databases">
        <authorList>
            <person name="Varghese N."/>
            <person name="Submissions S."/>
        </authorList>
    </citation>
    <scope>NUCLEOTIDE SEQUENCE [LARGE SCALE GENOMIC DNA]</scope>
    <source>
        <strain evidence="3">DSM 137</strain>
    </source>
</reference>
<evidence type="ECO:0000259" key="1">
    <source>
        <dbReference type="Pfam" id="PF00534"/>
    </source>
</evidence>
<organism evidence="2 3">
    <name type="scientific">Rhodoblastus acidophilus</name>
    <name type="common">Rhodopseudomonas acidophila</name>
    <dbReference type="NCBI Taxonomy" id="1074"/>
    <lineage>
        <taxon>Bacteria</taxon>
        <taxon>Pseudomonadati</taxon>
        <taxon>Pseudomonadota</taxon>
        <taxon>Alphaproteobacteria</taxon>
        <taxon>Hyphomicrobiales</taxon>
        <taxon>Rhodoblastaceae</taxon>
        <taxon>Rhodoblastus</taxon>
    </lineage>
</organism>
<dbReference type="OrthoDB" id="9801573at2"/>
<dbReference type="Proteomes" id="UP000198418">
    <property type="component" value="Unassembled WGS sequence"/>
</dbReference>